<gene>
    <name evidence="2" type="ORF">FHK81_06335</name>
</gene>
<organism evidence="2 3">
    <name type="scientific">Marinobacter vinifirmus</name>
    <dbReference type="NCBI Taxonomy" id="355591"/>
    <lineage>
        <taxon>Bacteria</taxon>
        <taxon>Pseudomonadati</taxon>
        <taxon>Pseudomonadota</taxon>
        <taxon>Gammaproteobacteria</taxon>
        <taxon>Pseudomonadales</taxon>
        <taxon>Marinobacteraceae</taxon>
        <taxon>Marinobacter</taxon>
    </lineage>
</organism>
<evidence type="ECO:0000313" key="3">
    <source>
        <dbReference type="Proteomes" id="UP000319142"/>
    </source>
</evidence>
<sequence>MVTAATDSLTDLDYFKEINDRFDHHIGDLALTGFADVCRDVLQQSNQTTSKSTQTK</sequence>
<dbReference type="RefSeq" id="WP_420538075.1">
    <property type="nucleotide sequence ID" value="NZ_VMRX01000013.1"/>
</dbReference>
<dbReference type="InterPro" id="IPR043128">
    <property type="entry name" value="Rev_trsase/Diguanyl_cyclase"/>
</dbReference>
<dbReference type="Pfam" id="PF00990">
    <property type="entry name" value="GGDEF"/>
    <property type="match status" value="1"/>
</dbReference>
<dbReference type="Proteomes" id="UP000319142">
    <property type="component" value="Unassembled WGS sequence"/>
</dbReference>
<comment type="caution">
    <text evidence="2">The sequence shown here is derived from an EMBL/GenBank/DDBJ whole genome shotgun (WGS) entry which is preliminary data.</text>
</comment>
<name>A0A558BDN2_9GAMM</name>
<evidence type="ECO:0000259" key="1">
    <source>
        <dbReference type="Pfam" id="PF00990"/>
    </source>
</evidence>
<dbReference type="SUPFAM" id="SSF55073">
    <property type="entry name" value="Nucleotide cyclase"/>
    <property type="match status" value="1"/>
</dbReference>
<protein>
    <submittedName>
        <fullName evidence="2">Diguanylate cyclase</fullName>
    </submittedName>
</protein>
<proteinExistence type="predicted"/>
<evidence type="ECO:0000313" key="2">
    <source>
        <dbReference type="EMBL" id="TVT34615.1"/>
    </source>
</evidence>
<dbReference type="Gene3D" id="3.30.70.270">
    <property type="match status" value="1"/>
</dbReference>
<accession>A0A558BDN2</accession>
<reference evidence="2 3" key="1">
    <citation type="submission" date="2019-07" db="EMBL/GenBank/DDBJ databases">
        <title>The pathways for chlorine oxyanion respiration interact through the shared metabolite chlorate.</title>
        <authorList>
            <person name="Barnum T.P."/>
            <person name="Cheng Y."/>
            <person name="Hill K.A."/>
            <person name="Lucas L.N."/>
            <person name="Carlson H.K."/>
            <person name="Coates J.D."/>
        </authorList>
    </citation>
    <scope>NUCLEOTIDE SEQUENCE [LARGE SCALE GENOMIC DNA]</scope>
    <source>
        <strain evidence="2">UCB</strain>
    </source>
</reference>
<dbReference type="AlphaFoldDB" id="A0A558BDN2"/>
<feature type="domain" description="GGDEF" evidence="1">
    <location>
        <begin position="9"/>
        <end position="46"/>
    </location>
</feature>
<dbReference type="InterPro" id="IPR029787">
    <property type="entry name" value="Nucleotide_cyclase"/>
</dbReference>
<dbReference type="InterPro" id="IPR000160">
    <property type="entry name" value="GGDEF_dom"/>
</dbReference>
<dbReference type="EMBL" id="VMRX01000013">
    <property type="protein sequence ID" value="TVT34615.1"/>
    <property type="molecule type" value="Genomic_DNA"/>
</dbReference>